<evidence type="ECO:0000313" key="4">
    <source>
        <dbReference type="EMBL" id="KAI1723836.1"/>
    </source>
</evidence>
<dbReference type="InterPro" id="IPR003582">
    <property type="entry name" value="ShKT_dom"/>
</dbReference>
<dbReference type="PROSITE" id="PS51670">
    <property type="entry name" value="SHKT"/>
    <property type="match status" value="1"/>
</dbReference>
<proteinExistence type="predicted"/>
<evidence type="ECO:0000256" key="1">
    <source>
        <dbReference type="PROSITE-ProRule" id="PRU01005"/>
    </source>
</evidence>
<dbReference type="Gene3D" id="1.10.10.1940">
    <property type="match status" value="1"/>
</dbReference>
<accession>A0AAD4RBG9</accession>
<name>A0AAD4RBG9_9BILA</name>
<reference evidence="4" key="1">
    <citation type="submission" date="2022-01" db="EMBL/GenBank/DDBJ databases">
        <title>Genome Sequence Resource for Two Populations of Ditylenchus destructor, the Migratory Endoparasitic Phytonematode.</title>
        <authorList>
            <person name="Zhang H."/>
            <person name="Lin R."/>
            <person name="Xie B."/>
        </authorList>
    </citation>
    <scope>NUCLEOTIDE SEQUENCE</scope>
    <source>
        <strain evidence="4">BazhouSP</strain>
    </source>
</reference>
<dbReference type="PANTHER" id="PTHR46219:SF5">
    <property type="entry name" value="SHKT DOMAIN-CONTAINING PROTEIN"/>
    <property type="match status" value="1"/>
</dbReference>
<evidence type="ECO:0000259" key="3">
    <source>
        <dbReference type="PROSITE" id="PS51670"/>
    </source>
</evidence>
<organism evidence="4 5">
    <name type="scientific">Ditylenchus destructor</name>
    <dbReference type="NCBI Taxonomy" id="166010"/>
    <lineage>
        <taxon>Eukaryota</taxon>
        <taxon>Metazoa</taxon>
        <taxon>Ecdysozoa</taxon>
        <taxon>Nematoda</taxon>
        <taxon>Chromadorea</taxon>
        <taxon>Rhabditida</taxon>
        <taxon>Tylenchina</taxon>
        <taxon>Tylenchomorpha</taxon>
        <taxon>Sphaerularioidea</taxon>
        <taxon>Anguinidae</taxon>
        <taxon>Anguininae</taxon>
        <taxon>Ditylenchus</taxon>
    </lineage>
</organism>
<dbReference type="PANTHER" id="PTHR46219">
    <property type="entry name" value="PROTEIN CBG11138"/>
    <property type="match status" value="1"/>
</dbReference>
<dbReference type="Pfam" id="PF01549">
    <property type="entry name" value="ShK"/>
    <property type="match status" value="2"/>
</dbReference>
<comment type="caution">
    <text evidence="1">Lacks conserved residue(s) required for the propagation of feature annotation.</text>
</comment>
<gene>
    <name evidence="4" type="ORF">DdX_04013</name>
</gene>
<dbReference type="Gene3D" id="1.10.10.1870">
    <property type="entry name" value="ShTK domain-like"/>
    <property type="match status" value="1"/>
</dbReference>
<dbReference type="AlphaFoldDB" id="A0AAD4RBG9"/>
<evidence type="ECO:0000256" key="2">
    <source>
        <dbReference type="SAM" id="MobiDB-lite"/>
    </source>
</evidence>
<dbReference type="SMART" id="SM00254">
    <property type="entry name" value="ShKT"/>
    <property type="match status" value="2"/>
</dbReference>
<feature type="domain" description="ShKT" evidence="3">
    <location>
        <begin position="132"/>
        <end position="171"/>
    </location>
</feature>
<feature type="region of interest" description="Disordered" evidence="2">
    <location>
        <begin position="103"/>
        <end position="128"/>
    </location>
</feature>
<keyword evidence="5" id="KW-1185">Reference proteome</keyword>
<dbReference type="EMBL" id="JAKKPZ010000003">
    <property type="protein sequence ID" value="KAI1723836.1"/>
    <property type="molecule type" value="Genomic_DNA"/>
</dbReference>
<protein>
    <submittedName>
        <fullName evidence="4">ShK domain-like domain-containing protein</fullName>
    </submittedName>
</protein>
<dbReference type="Proteomes" id="UP001201812">
    <property type="component" value="Unassembled WGS sequence"/>
</dbReference>
<sequence length="252" mass="28451">MNHTPHYVFIKSVELCCRRRPHRRHRTQIPTEEANETESITSTKAKQTPIVPKTSKILYCTPPRYRRGGRRACPRSHPFNEELALCCGNTPIKSLLPYTTATSNKKKVEPEKNATHIRTTRPPSPPPEVTECVDLSFGGKPSDCAANAKQCNNSIWFDLMTDQCAKTCNRCNQKHKSPHKSSYGQDWSNLHRRGYSAFATKSTTVSLCADGVALDGQSECPTFEPRCRQPLWESFMNGECPHTCKACDTYLM</sequence>
<comment type="caution">
    <text evidence="4">The sequence shown here is derived from an EMBL/GenBank/DDBJ whole genome shotgun (WGS) entry which is preliminary data.</text>
</comment>
<evidence type="ECO:0000313" key="5">
    <source>
        <dbReference type="Proteomes" id="UP001201812"/>
    </source>
</evidence>